<organism evidence="1 2">
    <name type="scientific">Handroanthus impetiginosus</name>
    <dbReference type="NCBI Taxonomy" id="429701"/>
    <lineage>
        <taxon>Eukaryota</taxon>
        <taxon>Viridiplantae</taxon>
        <taxon>Streptophyta</taxon>
        <taxon>Embryophyta</taxon>
        <taxon>Tracheophyta</taxon>
        <taxon>Spermatophyta</taxon>
        <taxon>Magnoliopsida</taxon>
        <taxon>eudicotyledons</taxon>
        <taxon>Gunneridae</taxon>
        <taxon>Pentapetalae</taxon>
        <taxon>asterids</taxon>
        <taxon>lamiids</taxon>
        <taxon>Lamiales</taxon>
        <taxon>Bignoniaceae</taxon>
        <taxon>Crescentiina</taxon>
        <taxon>Tabebuia alliance</taxon>
        <taxon>Handroanthus</taxon>
    </lineage>
</organism>
<evidence type="ECO:0000313" key="1">
    <source>
        <dbReference type="EMBL" id="PIN13720.1"/>
    </source>
</evidence>
<reference evidence="2" key="1">
    <citation type="journal article" date="2018" name="Gigascience">
        <title>Genome assembly of the Pink Ipe (Handroanthus impetiginosus, Bignoniaceae), a highly valued, ecologically keystone Neotropical timber forest tree.</title>
        <authorList>
            <person name="Silva-Junior O.B."/>
            <person name="Grattapaglia D."/>
            <person name="Novaes E."/>
            <person name="Collevatti R.G."/>
        </authorList>
    </citation>
    <scope>NUCLEOTIDE SEQUENCE [LARGE SCALE GENOMIC DNA]</scope>
    <source>
        <strain evidence="2">cv. UFG-1</strain>
    </source>
</reference>
<comment type="caution">
    <text evidence="1">The sequence shown here is derived from an EMBL/GenBank/DDBJ whole genome shotgun (WGS) entry which is preliminary data.</text>
</comment>
<dbReference type="AlphaFoldDB" id="A0A2G9H8U7"/>
<protein>
    <submittedName>
        <fullName evidence="1">Uncharacterized protein</fullName>
    </submittedName>
</protein>
<evidence type="ECO:0000313" key="2">
    <source>
        <dbReference type="Proteomes" id="UP000231279"/>
    </source>
</evidence>
<keyword evidence="2" id="KW-1185">Reference proteome</keyword>
<sequence length="241" mass="28042">MAYFKDVSPFPISHQLIILDHESQPIEKGTCLVVRTPVAGRYARPWPQLANSLYLKEWSQEISLSKTSKAWILLAAHHQHSNKLIRDQKSSSSDRDGRRLSNEDFLPTLGRQIIQGKARWGDVLQFVGEFQYIKGYWEWTEDVLNRCRHKLDAAQMYDSVYALLFTYDRNSELFISLWDLHSLAGLPLTGSLYDEVIPSFEELTGVDQTNNRIVLRSYKYLFHTYHLLRKSAIGQFSRVFI</sequence>
<dbReference type="EMBL" id="NKXS01002422">
    <property type="protein sequence ID" value="PIN13720.1"/>
    <property type="molecule type" value="Genomic_DNA"/>
</dbReference>
<name>A0A2G9H8U7_9LAMI</name>
<dbReference type="Proteomes" id="UP000231279">
    <property type="component" value="Unassembled WGS sequence"/>
</dbReference>
<proteinExistence type="predicted"/>
<dbReference type="OrthoDB" id="910577at2759"/>
<accession>A0A2G9H8U7</accession>
<gene>
    <name evidence="1" type="ORF">CDL12_13653</name>
</gene>